<dbReference type="FunFam" id="3.60.20.10:FF:000016">
    <property type="entry name" value="Proteasome subunit alpha type-6"/>
    <property type="match status" value="1"/>
</dbReference>
<dbReference type="PROSITE" id="PS00388">
    <property type="entry name" value="PROTEASOME_ALPHA_1"/>
    <property type="match status" value="1"/>
</dbReference>
<dbReference type="InterPro" id="IPR035144">
    <property type="entry name" value="Proteasome_alpha1"/>
</dbReference>
<accession>A0A077WX28</accession>
<comment type="subcellular location">
    <subcellularLocation>
        <location evidence="5">Cytoplasm</location>
    </subcellularLocation>
    <subcellularLocation>
        <location evidence="5">Nucleus</location>
    </subcellularLocation>
</comment>
<dbReference type="InterPro" id="IPR029055">
    <property type="entry name" value="Ntn_hydrolases_N"/>
</dbReference>
<proteinExistence type="inferred from homology"/>
<keyword evidence="2 4" id="KW-0647">Proteasome</keyword>
<gene>
    <name evidence="8" type="ORF">LRAMOSA04037</name>
</gene>
<dbReference type="PANTHER" id="PTHR11599">
    <property type="entry name" value="PROTEASOME SUBUNIT ALPHA/BETA"/>
    <property type="match status" value="1"/>
</dbReference>
<dbReference type="GO" id="GO:0019773">
    <property type="term" value="C:proteasome core complex, alpha-subunit complex"/>
    <property type="evidence" value="ECO:0007669"/>
    <property type="project" value="UniProtKB-UniRule"/>
</dbReference>
<evidence type="ECO:0000256" key="3">
    <source>
        <dbReference type="ARBA" id="ARBA00023242"/>
    </source>
</evidence>
<dbReference type="InterPro" id="IPR023332">
    <property type="entry name" value="Proteasome_alpha-type"/>
</dbReference>
<evidence type="ECO:0000256" key="1">
    <source>
        <dbReference type="ARBA" id="ARBA00022490"/>
    </source>
</evidence>
<dbReference type="PROSITE" id="PS51475">
    <property type="entry name" value="PROTEASOME_ALPHA_2"/>
    <property type="match status" value="1"/>
</dbReference>
<feature type="domain" description="Proteasome alpha-type subunits" evidence="7">
    <location>
        <begin position="6"/>
        <end position="28"/>
    </location>
</feature>
<dbReference type="GO" id="GO:0043161">
    <property type="term" value="P:proteasome-mediated ubiquitin-dependent protein catabolic process"/>
    <property type="evidence" value="ECO:0007669"/>
    <property type="project" value="EnsemblFungi"/>
</dbReference>
<dbReference type="GO" id="GO:0034515">
    <property type="term" value="C:proteasome storage granule"/>
    <property type="evidence" value="ECO:0007669"/>
    <property type="project" value="EnsemblFungi"/>
</dbReference>
<evidence type="ECO:0000256" key="5">
    <source>
        <dbReference type="RuleBase" id="RU000551"/>
    </source>
</evidence>
<dbReference type="GO" id="GO:0005634">
    <property type="term" value="C:nucleus"/>
    <property type="evidence" value="ECO:0007669"/>
    <property type="project" value="UniProtKB-SubCell"/>
</dbReference>
<dbReference type="InterPro" id="IPR050115">
    <property type="entry name" value="Proteasome_alpha"/>
</dbReference>
<dbReference type="GO" id="GO:0010499">
    <property type="term" value="P:proteasomal ubiquitin-independent protein catabolic process"/>
    <property type="evidence" value="ECO:0007669"/>
    <property type="project" value="EnsemblFungi"/>
</dbReference>
<protein>
    <recommendedName>
        <fullName evidence="5">Proteasome subunit alpha type</fullName>
    </recommendedName>
</protein>
<reference evidence="8" key="1">
    <citation type="journal article" date="2014" name="Genome Announc.">
        <title>De novo whole-genome sequence and genome annotation of Lichtheimia ramosa.</title>
        <authorList>
            <person name="Linde J."/>
            <person name="Schwartze V."/>
            <person name="Binder U."/>
            <person name="Lass-Florl C."/>
            <person name="Voigt K."/>
            <person name="Horn F."/>
        </authorList>
    </citation>
    <scope>NUCLEOTIDE SEQUENCE</scope>
    <source>
        <strain evidence="8">JMRC FSU:6197</strain>
    </source>
</reference>
<keyword evidence="1 5" id="KW-0963">Cytoplasm</keyword>
<dbReference type="OrthoDB" id="431557at2759"/>
<feature type="region of interest" description="Disordered" evidence="6">
    <location>
        <begin position="237"/>
        <end position="272"/>
    </location>
</feature>
<dbReference type="InterPro" id="IPR001353">
    <property type="entry name" value="Proteasome_sua/b"/>
</dbReference>
<dbReference type="AlphaFoldDB" id="A0A077WX28"/>
<comment type="similarity">
    <text evidence="4 5">Belongs to the peptidase T1A family.</text>
</comment>
<dbReference type="CDD" id="cd03749">
    <property type="entry name" value="proteasome_alpha_type_1"/>
    <property type="match status" value="1"/>
</dbReference>
<organism evidence="8">
    <name type="scientific">Lichtheimia ramosa</name>
    <dbReference type="NCBI Taxonomy" id="688394"/>
    <lineage>
        <taxon>Eukaryota</taxon>
        <taxon>Fungi</taxon>
        <taxon>Fungi incertae sedis</taxon>
        <taxon>Mucoromycota</taxon>
        <taxon>Mucoromycotina</taxon>
        <taxon>Mucoromycetes</taxon>
        <taxon>Mucorales</taxon>
        <taxon>Lichtheimiaceae</taxon>
        <taxon>Lichtheimia</taxon>
    </lineage>
</organism>
<dbReference type="Gene3D" id="3.60.20.10">
    <property type="entry name" value="Glutamine Phosphoribosylpyrophosphate, subunit 1, domain 1"/>
    <property type="match status" value="1"/>
</dbReference>
<dbReference type="EMBL" id="LK023346">
    <property type="protein sequence ID" value="CDS11774.1"/>
    <property type="molecule type" value="Genomic_DNA"/>
</dbReference>
<evidence type="ECO:0000256" key="2">
    <source>
        <dbReference type="ARBA" id="ARBA00022942"/>
    </source>
</evidence>
<sequence>MFRNQYDNDVSTWSPQGRIHQVEYAVEAVKQGSAAIGLRSNEYAILLGLKRSSGDLASYQKKLIKVDDHMGIAIAGLTSDARVLSNFMRTEAMRSKMLYDRPIPVQRIVTTIADKAQINTQQYGRRPYGVGLLVAGYDETGPHLFEASPSGTCFEYFAMSIGARSQSAKTYLEKSYEQFAEASLEELVRHGLLALRDTLQQDKELNIHNTSLAIVGKDRKFQIIEGEDLQPYLEMLGDESARSRRSGASAATEPSATTTTENSDVAPMDTDA</sequence>
<dbReference type="Pfam" id="PF10584">
    <property type="entry name" value="Proteasome_A_N"/>
    <property type="match status" value="1"/>
</dbReference>
<dbReference type="InterPro" id="IPR000426">
    <property type="entry name" value="Proteasome_asu_N"/>
</dbReference>
<comment type="subunit">
    <text evidence="5">The 26S proteasome consists of a 20S proteasome core and two 19S regulatory subunits.</text>
</comment>
<keyword evidence="3 5" id="KW-0539">Nucleus</keyword>
<dbReference type="SUPFAM" id="SSF56235">
    <property type="entry name" value="N-terminal nucleophile aminohydrolases (Ntn hydrolases)"/>
    <property type="match status" value="1"/>
</dbReference>
<feature type="compositionally biased region" description="Low complexity" evidence="6">
    <location>
        <begin position="246"/>
        <end position="261"/>
    </location>
</feature>
<dbReference type="Pfam" id="PF00227">
    <property type="entry name" value="Proteasome"/>
    <property type="match status" value="1"/>
</dbReference>
<dbReference type="SMART" id="SM00948">
    <property type="entry name" value="Proteasome_A_N"/>
    <property type="match status" value="1"/>
</dbReference>
<evidence type="ECO:0000256" key="4">
    <source>
        <dbReference type="PROSITE-ProRule" id="PRU00808"/>
    </source>
</evidence>
<name>A0A077WX28_9FUNG</name>
<evidence type="ECO:0000259" key="7">
    <source>
        <dbReference type="PROSITE" id="PS00388"/>
    </source>
</evidence>
<evidence type="ECO:0000256" key="6">
    <source>
        <dbReference type="SAM" id="MobiDB-lite"/>
    </source>
</evidence>
<evidence type="ECO:0000313" key="8">
    <source>
        <dbReference type="EMBL" id="CDS11774.1"/>
    </source>
</evidence>